<keyword evidence="3" id="KW-1185">Reference proteome</keyword>
<feature type="compositionally biased region" description="Low complexity" evidence="1">
    <location>
        <begin position="239"/>
        <end position="249"/>
    </location>
</feature>
<evidence type="ECO:0000313" key="2">
    <source>
        <dbReference type="EMBL" id="KAF7534526.1"/>
    </source>
</evidence>
<evidence type="ECO:0000313" key="3">
    <source>
        <dbReference type="Proteomes" id="UP000722485"/>
    </source>
</evidence>
<dbReference type="EMBL" id="JAANBB010000761">
    <property type="protein sequence ID" value="KAF7534526.1"/>
    <property type="molecule type" value="Genomic_DNA"/>
</dbReference>
<dbReference type="AlphaFoldDB" id="A0A9P5GTS5"/>
<comment type="caution">
    <text evidence="2">The sequence shown here is derived from an EMBL/GenBank/DDBJ whole genome shotgun (WGS) entry which is preliminary data.</text>
</comment>
<accession>A0A9P5GTS5</accession>
<feature type="compositionally biased region" description="Low complexity" evidence="1">
    <location>
        <begin position="169"/>
        <end position="182"/>
    </location>
</feature>
<evidence type="ECO:0000256" key="1">
    <source>
        <dbReference type="SAM" id="MobiDB-lite"/>
    </source>
</evidence>
<feature type="compositionally biased region" description="Acidic residues" evidence="1">
    <location>
        <begin position="200"/>
        <end position="213"/>
    </location>
</feature>
<feature type="compositionally biased region" description="Basic residues" evidence="1">
    <location>
        <begin position="228"/>
        <end position="238"/>
    </location>
</feature>
<sequence>MPAANTKANYKTYEAQARMVRAIVAAHPEVKWNYKASNPVESKQKIDSSPPEIAACYGTDMTDHALNHRFRRLRAQAVIIREGRAQGLDMKDLSTDDNFLPKTQENIDKNNIAKYFGQSTADGIQFQFRTIKKDAEQLRQVESEGGNVANCLSIGAGSSMGPSTPSKPTPSRGAGSRSGATSKRSRATVVSTFIKRSGSDEEDDDINFSELDDTPSKRIKTTGPARSAKSHTPSRRAATKAVATIAAGAQLESSASPPEDALTPLTDSAPAPLSFADPASIFGNVEHQHPAYDSKLPLFNTTTSFTSTGVDEFLGSSGMNDGYPGSSYNEYEGDGEI</sequence>
<organism evidence="2 3">
    <name type="scientific">Cylindrodendrum hubeiense</name>
    <dbReference type="NCBI Taxonomy" id="595255"/>
    <lineage>
        <taxon>Eukaryota</taxon>
        <taxon>Fungi</taxon>
        <taxon>Dikarya</taxon>
        <taxon>Ascomycota</taxon>
        <taxon>Pezizomycotina</taxon>
        <taxon>Sordariomycetes</taxon>
        <taxon>Hypocreomycetidae</taxon>
        <taxon>Hypocreales</taxon>
        <taxon>Nectriaceae</taxon>
        <taxon>Cylindrodendrum</taxon>
    </lineage>
</organism>
<name>A0A9P5GTS5_9HYPO</name>
<feature type="region of interest" description="Disordered" evidence="1">
    <location>
        <begin position="152"/>
        <end position="269"/>
    </location>
</feature>
<gene>
    <name evidence="2" type="ORF">G7Z17_g13350</name>
</gene>
<feature type="region of interest" description="Disordered" evidence="1">
    <location>
        <begin position="314"/>
        <end position="337"/>
    </location>
</feature>
<protein>
    <submittedName>
        <fullName evidence="2">Uncharacterized protein</fullName>
    </submittedName>
</protein>
<dbReference type="Proteomes" id="UP000722485">
    <property type="component" value="Unassembled WGS sequence"/>
</dbReference>
<proteinExistence type="predicted"/>
<dbReference type="OrthoDB" id="4828117at2759"/>
<reference evidence="2" key="1">
    <citation type="submission" date="2020-03" db="EMBL/GenBank/DDBJ databases">
        <title>Draft Genome Sequence of Cylindrodendrum hubeiense.</title>
        <authorList>
            <person name="Buettner E."/>
            <person name="Kellner H."/>
        </authorList>
    </citation>
    <scope>NUCLEOTIDE SEQUENCE</scope>
    <source>
        <strain evidence="2">IHI 201604</strain>
    </source>
</reference>